<dbReference type="Proteomes" id="UP001162891">
    <property type="component" value="Chromosome"/>
</dbReference>
<protein>
    <submittedName>
        <fullName evidence="1">Uncharacterized protein</fullName>
    </submittedName>
</protein>
<sequence>MDVDLAAEPDPLVARRIEAARVVAPAGQAEAGRHEMTGAAPDMAFDASKELALPPVAPAPELLELWFRLAQRTWTSVALVPADGGTTAAAPFARSLAEVGRRLHGAPVTAIAPDELDFATAAALAECVRAAARSPEGARVVVAVPPLVIEPLGTAAVQAADVVVLCIELGRTRLAGARRTLDLVGRERVVGSLLV</sequence>
<organism evidence="1 2">
    <name type="scientific">Anaeromyxobacter oryzae</name>
    <dbReference type="NCBI Taxonomy" id="2918170"/>
    <lineage>
        <taxon>Bacteria</taxon>
        <taxon>Pseudomonadati</taxon>
        <taxon>Myxococcota</taxon>
        <taxon>Myxococcia</taxon>
        <taxon>Myxococcales</taxon>
        <taxon>Cystobacterineae</taxon>
        <taxon>Anaeromyxobacteraceae</taxon>
        <taxon>Anaeromyxobacter</taxon>
    </lineage>
</organism>
<keyword evidence="2" id="KW-1185">Reference proteome</keyword>
<dbReference type="EMBL" id="AP025591">
    <property type="protein sequence ID" value="BDG04637.1"/>
    <property type="molecule type" value="Genomic_DNA"/>
</dbReference>
<gene>
    <name evidence="1" type="ORF">AMOR_36330</name>
</gene>
<name>A0ABN6MUH6_9BACT</name>
<evidence type="ECO:0000313" key="2">
    <source>
        <dbReference type="Proteomes" id="UP001162891"/>
    </source>
</evidence>
<evidence type="ECO:0000313" key="1">
    <source>
        <dbReference type="EMBL" id="BDG04637.1"/>
    </source>
</evidence>
<reference evidence="2" key="1">
    <citation type="journal article" date="2022" name="Int. J. Syst. Evol. Microbiol.">
        <title>Anaeromyxobacter oryzae sp. nov., Anaeromyxobacter diazotrophicus sp. nov. and Anaeromyxobacter paludicola sp. nov., isolated from paddy soils.</title>
        <authorList>
            <person name="Itoh H."/>
            <person name="Xu Z."/>
            <person name="Mise K."/>
            <person name="Masuda Y."/>
            <person name="Ushijima N."/>
            <person name="Hayakawa C."/>
            <person name="Shiratori Y."/>
            <person name="Senoo K."/>
        </authorList>
    </citation>
    <scope>NUCLEOTIDE SEQUENCE [LARGE SCALE GENOMIC DNA]</scope>
    <source>
        <strain evidence="2">Red232</strain>
    </source>
</reference>
<proteinExistence type="predicted"/>
<accession>A0ABN6MUH6</accession>